<evidence type="ECO:0000313" key="2">
    <source>
        <dbReference type="EMBL" id="PWG02620.1"/>
    </source>
</evidence>
<dbReference type="AlphaFoldDB" id="A0A2U2J2P7"/>
<feature type="signal peptide" evidence="1">
    <location>
        <begin position="1"/>
        <end position="23"/>
    </location>
</feature>
<keyword evidence="3" id="KW-1185">Reference proteome</keyword>
<keyword evidence="1" id="KW-0732">Signal</keyword>
<name>A0A2U2J2P7_9SPHN</name>
<dbReference type="OrthoDB" id="8403091at2"/>
<organism evidence="2 3">
    <name type="scientific">Allosphingosinicella humi</name>
    <dbReference type="NCBI Taxonomy" id="2068657"/>
    <lineage>
        <taxon>Bacteria</taxon>
        <taxon>Pseudomonadati</taxon>
        <taxon>Pseudomonadota</taxon>
        <taxon>Alphaproteobacteria</taxon>
        <taxon>Sphingomonadales</taxon>
        <taxon>Sphingomonadaceae</taxon>
        <taxon>Allosphingosinicella</taxon>
    </lineage>
</organism>
<proteinExistence type="predicted"/>
<evidence type="ECO:0000313" key="3">
    <source>
        <dbReference type="Proteomes" id="UP000245916"/>
    </source>
</evidence>
<evidence type="ECO:0000256" key="1">
    <source>
        <dbReference type="SAM" id="SignalP"/>
    </source>
</evidence>
<dbReference type="Proteomes" id="UP000245916">
    <property type="component" value="Unassembled WGS sequence"/>
</dbReference>
<dbReference type="RefSeq" id="WP_109270760.1">
    <property type="nucleotide sequence ID" value="NZ_QFFF01000001.1"/>
</dbReference>
<dbReference type="EMBL" id="QFFF01000001">
    <property type="protein sequence ID" value="PWG02620.1"/>
    <property type="molecule type" value="Genomic_DNA"/>
</dbReference>
<gene>
    <name evidence="2" type="ORF">DF286_06885</name>
</gene>
<comment type="caution">
    <text evidence="2">The sequence shown here is derived from an EMBL/GenBank/DDBJ whole genome shotgun (WGS) entry which is preliminary data.</text>
</comment>
<sequence length="180" mass="18407">MAFKRKVVLAGLASLALAGAAAAAPGANPVNVLNVALPDGSVHIHYRGETPPRLVIAEAPAPVRFVPVSAYRAEMAPFATFRRIAAEMNQRMAAMMRLMAAAPAMPLDGAPGLRLASDGGVPGGGYSFVSRSVTQGGCTRTVQMVRAAGEAEPHVATRMSGDCGEAADVAPAPSVSRTTI</sequence>
<protein>
    <submittedName>
        <fullName evidence="2">Uncharacterized protein</fullName>
    </submittedName>
</protein>
<feature type="chain" id="PRO_5015458574" evidence="1">
    <location>
        <begin position="24"/>
        <end position="180"/>
    </location>
</feature>
<accession>A0A2U2J2P7</accession>
<reference evidence="2 3" key="1">
    <citation type="submission" date="2018-05" db="EMBL/GenBank/DDBJ databases">
        <title>Genome of Sphingosinicella humi QZX222.</title>
        <authorList>
            <person name="Qiao Z."/>
            <person name="Wang G."/>
        </authorList>
    </citation>
    <scope>NUCLEOTIDE SEQUENCE [LARGE SCALE GENOMIC DNA]</scope>
    <source>
        <strain evidence="2 3">QZX222</strain>
    </source>
</reference>